<name>A0A162G5I8_BDEBC</name>
<organism evidence="2 3">
    <name type="scientific">Bdellovibrio bacteriovorus</name>
    <dbReference type="NCBI Taxonomy" id="959"/>
    <lineage>
        <taxon>Bacteria</taxon>
        <taxon>Pseudomonadati</taxon>
        <taxon>Bdellovibrionota</taxon>
        <taxon>Bdellovibrionia</taxon>
        <taxon>Bdellovibrionales</taxon>
        <taxon>Pseudobdellovibrionaceae</taxon>
        <taxon>Bdellovibrio</taxon>
    </lineage>
</organism>
<proteinExistence type="predicted"/>
<feature type="transmembrane region" description="Helical" evidence="1">
    <location>
        <begin position="21"/>
        <end position="39"/>
    </location>
</feature>
<dbReference type="AlphaFoldDB" id="A0A162G5I8"/>
<dbReference type="EMBL" id="LUKD01000005">
    <property type="protein sequence ID" value="KYG65023.1"/>
    <property type="molecule type" value="Genomic_DNA"/>
</dbReference>
<sequence>MKFRTSDLSISLARRMTILHFFKLFFIVVLPIFLLLLILETTSYYHHVDHSMKAAIAIASDMSGLFILTAVMLGFVLRGFYFQIAFSEVEILENKILIHNRGKVKEYPIASFRKIVVATPPQVLLLSTREQKYAAIAVFRKGFHLFSSPLILRIVPIEIAEESVIQIAAELKMPAQKAGLSGISRKIS</sequence>
<keyword evidence="1" id="KW-0472">Membrane</keyword>
<evidence type="ECO:0000256" key="1">
    <source>
        <dbReference type="SAM" id="Phobius"/>
    </source>
</evidence>
<protein>
    <submittedName>
        <fullName evidence="2">Uncharacterized protein</fullName>
    </submittedName>
</protein>
<keyword evidence="1" id="KW-0812">Transmembrane</keyword>
<evidence type="ECO:0000313" key="3">
    <source>
        <dbReference type="Proteomes" id="UP000075799"/>
    </source>
</evidence>
<feature type="transmembrane region" description="Helical" evidence="1">
    <location>
        <begin position="54"/>
        <end position="77"/>
    </location>
</feature>
<comment type="caution">
    <text evidence="2">The sequence shown here is derived from an EMBL/GenBank/DDBJ whole genome shotgun (WGS) entry which is preliminary data.</text>
</comment>
<keyword evidence="1" id="KW-1133">Transmembrane helix</keyword>
<gene>
    <name evidence="2" type="ORF">AZI87_10625</name>
</gene>
<reference evidence="2 3" key="1">
    <citation type="submission" date="2016-03" db="EMBL/GenBank/DDBJ databases">
        <authorList>
            <person name="Ploux O."/>
        </authorList>
    </citation>
    <scope>NUCLEOTIDE SEQUENCE [LARGE SCALE GENOMIC DNA]</scope>
    <source>
        <strain evidence="2 3">EC13</strain>
    </source>
</reference>
<evidence type="ECO:0000313" key="2">
    <source>
        <dbReference type="EMBL" id="KYG65023.1"/>
    </source>
</evidence>
<accession>A0A162G5I8</accession>
<dbReference type="Proteomes" id="UP000075799">
    <property type="component" value="Unassembled WGS sequence"/>
</dbReference>